<evidence type="ECO:0000313" key="3">
    <source>
        <dbReference type="Proteomes" id="UP000811619"/>
    </source>
</evidence>
<feature type="region of interest" description="Disordered" evidence="1">
    <location>
        <begin position="285"/>
        <end position="330"/>
    </location>
</feature>
<dbReference type="Proteomes" id="UP000811619">
    <property type="component" value="Unassembled WGS sequence"/>
</dbReference>
<keyword evidence="3" id="KW-1185">Reference proteome</keyword>
<dbReference type="OrthoDB" id="3941134at2759"/>
<feature type="region of interest" description="Disordered" evidence="1">
    <location>
        <begin position="100"/>
        <end position="150"/>
    </location>
</feature>
<feature type="compositionally biased region" description="Polar residues" evidence="1">
    <location>
        <begin position="596"/>
        <end position="612"/>
    </location>
</feature>
<accession>A0A8K0J7U0</accession>
<evidence type="ECO:0000313" key="2">
    <source>
        <dbReference type="EMBL" id="KAG5926933.1"/>
    </source>
</evidence>
<feature type="compositionally biased region" description="Basic and acidic residues" evidence="1">
    <location>
        <begin position="130"/>
        <end position="147"/>
    </location>
</feature>
<name>A0A8K0J7U0_9HYPO</name>
<protein>
    <recommendedName>
        <fullName evidence="4">Glucan 1, 4-alpha-glucosidase</fullName>
    </recommendedName>
</protein>
<feature type="compositionally biased region" description="Acidic residues" evidence="1">
    <location>
        <begin position="579"/>
        <end position="592"/>
    </location>
</feature>
<organism evidence="2 3">
    <name type="scientific">Claviceps africana</name>
    <dbReference type="NCBI Taxonomy" id="83212"/>
    <lineage>
        <taxon>Eukaryota</taxon>
        <taxon>Fungi</taxon>
        <taxon>Dikarya</taxon>
        <taxon>Ascomycota</taxon>
        <taxon>Pezizomycotina</taxon>
        <taxon>Sordariomycetes</taxon>
        <taxon>Hypocreomycetidae</taxon>
        <taxon>Hypocreales</taxon>
        <taxon>Clavicipitaceae</taxon>
        <taxon>Claviceps</taxon>
    </lineage>
</organism>
<comment type="caution">
    <text evidence="2">The sequence shown here is derived from an EMBL/GenBank/DDBJ whole genome shotgun (WGS) entry which is preliminary data.</text>
</comment>
<sequence length="769" mass="80566">MEDPWDSSPWIHDPAARAATESVTDGIHVADLSASPWGRTGHEGDVWGGWADVSPAGGKADGMASVSCWELRGEVTAAAMAALPDPWTGEEMLMRGTGEDGDADSGIRGGGEERTAGGGRGGVVALPGGCEDRTEGRSSAEWERPARAEGYGPVSKVQELVDMYDGMARTRAPDLQLRLEEMPLGEDAMAARTPDVEVSLKETPSGGDTMPERTPDLQLPLEETLLGGNTLAAKTPDLRLSLEETPWGVDTMATSAPDLQLSLKETPSGGDTMAAAAAAAVVVDGGDGEQGSATHPDGLDPATENPGVASEEEEEPSPAESSAAAAPDNETCITCSTTTTTTATKAPLPTALPYPIDLCNLDDLFPGTQASLSTAIAPARLPDTVIDDSFTSVAQRKAWYRVSRPGSLRKHNSGDDDGYVRVSWHTSHVRKHVLAIIRRWLEEDSLGSRRLGWRPGHHAGATMFNWDSDGPGVQIGELLSRKHGARAGHARQASAAVPGTVVSPLAMSFGWSASVPASPVDTRGFLATSERRARPSPLTQTRGPGPAPNAPEHLPTAQPDTPPEESRPVPEPAPSPEAGNDDNNDDDDDDWGEMVSSPTVDTLPPLSTTGTHATPAETMRVDSPSPAPVGNPPTGPASPSAPTRPDCAAPSVQNLSALVSNPWHDAPDPEVSTTREDPALTIPNGVVGSPTTDAAEKADARARAAPDDTPVPESPSLKKKHALPARVAPHVAPPPPVAAVRSVRPVEQDLDDMVVYLLRDLPDLSYMLR</sequence>
<feature type="compositionally biased region" description="Pro residues" evidence="1">
    <location>
        <begin position="625"/>
        <end position="636"/>
    </location>
</feature>
<feature type="region of interest" description="Disordered" evidence="1">
    <location>
        <begin position="527"/>
        <end position="736"/>
    </location>
</feature>
<proteinExistence type="predicted"/>
<gene>
    <name evidence="2" type="ORF">E4U42_002809</name>
</gene>
<evidence type="ECO:0000256" key="1">
    <source>
        <dbReference type="SAM" id="MobiDB-lite"/>
    </source>
</evidence>
<reference evidence="2" key="1">
    <citation type="journal article" date="2020" name="bioRxiv">
        <title>Whole genome comparisons of ergot fungi reveals the divergence and evolution of species within the genus Claviceps are the result of varying mechanisms driving genome evolution and host range expansion.</title>
        <authorList>
            <person name="Wyka S.A."/>
            <person name="Mondo S.J."/>
            <person name="Liu M."/>
            <person name="Dettman J."/>
            <person name="Nalam V."/>
            <person name="Broders K.D."/>
        </authorList>
    </citation>
    <scope>NUCLEOTIDE SEQUENCE</scope>
    <source>
        <strain evidence="2">CCC 489</strain>
    </source>
</reference>
<dbReference type="EMBL" id="SRPY01000224">
    <property type="protein sequence ID" value="KAG5926933.1"/>
    <property type="molecule type" value="Genomic_DNA"/>
</dbReference>
<dbReference type="AlphaFoldDB" id="A0A8K0J7U0"/>
<feature type="compositionally biased region" description="Low complexity" evidence="1">
    <location>
        <begin position="318"/>
        <end position="327"/>
    </location>
</feature>
<evidence type="ECO:0008006" key="4">
    <source>
        <dbReference type="Google" id="ProtNLM"/>
    </source>
</evidence>
<feature type="compositionally biased region" description="Basic and acidic residues" evidence="1">
    <location>
        <begin position="694"/>
        <end position="706"/>
    </location>
</feature>